<keyword evidence="10" id="KW-1185">Reference proteome</keyword>
<feature type="transmembrane region" description="Helical" evidence="8">
    <location>
        <begin position="150"/>
        <end position="171"/>
    </location>
</feature>
<keyword evidence="3" id="KW-1003">Cell membrane</keyword>
<accession>A0ABU8XYZ2</accession>
<evidence type="ECO:0000256" key="4">
    <source>
        <dbReference type="ARBA" id="ARBA00022519"/>
    </source>
</evidence>
<dbReference type="PANTHER" id="PTHR32196">
    <property type="entry name" value="ABC TRANSPORTER PERMEASE PROTEIN YPHD-RELATED-RELATED"/>
    <property type="match status" value="1"/>
</dbReference>
<evidence type="ECO:0000313" key="10">
    <source>
        <dbReference type="Proteomes" id="UP001375743"/>
    </source>
</evidence>
<keyword evidence="7 8" id="KW-0472">Membrane</keyword>
<evidence type="ECO:0000256" key="6">
    <source>
        <dbReference type="ARBA" id="ARBA00022989"/>
    </source>
</evidence>
<feature type="transmembrane region" description="Helical" evidence="8">
    <location>
        <begin position="80"/>
        <end position="103"/>
    </location>
</feature>
<evidence type="ECO:0000256" key="8">
    <source>
        <dbReference type="SAM" id="Phobius"/>
    </source>
</evidence>
<proteinExistence type="predicted"/>
<comment type="subcellular location">
    <subcellularLocation>
        <location evidence="1">Cell membrane</location>
        <topology evidence="1">Multi-pass membrane protein</topology>
    </subcellularLocation>
</comment>
<evidence type="ECO:0000313" key="9">
    <source>
        <dbReference type="EMBL" id="MEK0086276.1"/>
    </source>
</evidence>
<protein>
    <submittedName>
        <fullName evidence="9">ABC transporter permease</fullName>
    </submittedName>
</protein>
<sequence length="175" mass="18214">FWVTVALVAICLVMSWLQPDAFATTDNLFNITRNFAFIGIMALGMTAVILTGGIDLSVGSIMGVVGVVCGLVLQAGQHWLLAVLAGLATGALCGAVNGVLIAYAGLPPFVVTLGMLSIARSCAIVLSQNKMIYEFGPYGDTFNAIGGGEILGIANPVWMLVLLTALFGLIFNFSP</sequence>
<dbReference type="EMBL" id="JBBLZC010000141">
    <property type="protein sequence ID" value="MEK0086276.1"/>
    <property type="molecule type" value="Genomic_DNA"/>
</dbReference>
<keyword evidence="4" id="KW-0997">Cell inner membrane</keyword>
<dbReference type="RefSeq" id="WP_418162090.1">
    <property type="nucleotide sequence ID" value="NZ_JBBLZC010000141.1"/>
</dbReference>
<dbReference type="PANTHER" id="PTHR32196:SF21">
    <property type="entry name" value="ABC TRANSPORTER PERMEASE PROTEIN YPHD-RELATED"/>
    <property type="match status" value="1"/>
</dbReference>
<keyword evidence="6 8" id="KW-1133">Transmembrane helix</keyword>
<feature type="transmembrane region" description="Helical" evidence="8">
    <location>
        <begin position="35"/>
        <end position="68"/>
    </location>
</feature>
<organism evidence="9 10">
    <name type="scientific">Benzoatithermus flavus</name>
    <dbReference type="NCBI Taxonomy" id="3108223"/>
    <lineage>
        <taxon>Bacteria</taxon>
        <taxon>Pseudomonadati</taxon>
        <taxon>Pseudomonadota</taxon>
        <taxon>Alphaproteobacteria</taxon>
        <taxon>Geminicoccales</taxon>
        <taxon>Geminicoccaceae</taxon>
        <taxon>Benzoatithermus</taxon>
    </lineage>
</organism>
<dbReference type="Pfam" id="PF02653">
    <property type="entry name" value="BPD_transp_2"/>
    <property type="match status" value="1"/>
</dbReference>
<evidence type="ECO:0000256" key="2">
    <source>
        <dbReference type="ARBA" id="ARBA00022448"/>
    </source>
</evidence>
<dbReference type="Proteomes" id="UP001375743">
    <property type="component" value="Unassembled WGS sequence"/>
</dbReference>
<evidence type="ECO:0000256" key="3">
    <source>
        <dbReference type="ARBA" id="ARBA00022475"/>
    </source>
</evidence>
<feature type="transmembrane region" description="Helical" evidence="8">
    <location>
        <begin position="109"/>
        <end position="129"/>
    </location>
</feature>
<feature type="non-terminal residue" evidence="9">
    <location>
        <position position="175"/>
    </location>
</feature>
<name>A0ABU8XYZ2_9PROT</name>
<evidence type="ECO:0000256" key="5">
    <source>
        <dbReference type="ARBA" id="ARBA00022692"/>
    </source>
</evidence>
<evidence type="ECO:0000256" key="7">
    <source>
        <dbReference type="ARBA" id="ARBA00023136"/>
    </source>
</evidence>
<keyword evidence="5 8" id="KW-0812">Transmembrane</keyword>
<evidence type="ECO:0000256" key="1">
    <source>
        <dbReference type="ARBA" id="ARBA00004651"/>
    </source>
</evidence>
<gene>
    <name evidence="9" type="ORF">U1T56_24380</name>
</gene>
<keyword evidence="2" id="KW-0813">Transport</keyword>
<dbReference type="InterPro" id="IPR001851">
    <property type="entry name" value="ABC_transp_permease"/>
</dbReference>
<reference evidence="9 10" key="1">
    <citation type="submission" date="2024-01" db="EMBL/GenBank/DDBJ databases">
        <title>Multi-omics insights into the function and evolution of sodium benzoate biodegradation pathways in Benzoatithermus flavus gen. nov., sp. nov. from hot spring.</title>
        <authorList>
            <person name="Hu C.-J."/>
            <person name="Li W.-J."/>
        </authorList>
    </citation>
    <scope>NUCLEOTIDE SEQUENCE [LARGE SCALE GENOMIC DNA]</scope>
    <source>
        <strain evidence="9 10">SYSU G07066</strain>
    </source>
</reference>
<feature type="non-terminal residue" evidence="9">
    <location>
        <position position="1"/>
    </location>
</feature>
<comment type="caution">
    <text evidence="9">The sequence shown here is derived from an EMBL/GenBank/DDBJ whole genome shotgun (WGS) entry which is preliminary data.</text>
</comment>